<evidence type="ECO:0000256" key="1">
    <source>
        <dbReference type="ARBA" id="ARBA00004141"/>
    </source>
</evidence>
<evidence type="ECO:0000313" key="8">
    <source>
        <dbReference type="Proteomes" id="UP000199602"/>
    </source>
</evidence>
<evidence type="ECO:0000313" key="7">
    <source>
        <dbReference type="EMBL" id="SDN78371.1"/>
    </source>
</evidence>
<comment type="subcellular location">
    <subcellularLocation>
        <location evidence="1">Membrane</location>
        <topology evidence="1">Multi-pass membrane protein</topology>
    </subcellularLocation>
</comment>
<dbReference type="InterPro" id="IPR051611">
    <property type="entry name" value="ECF_transporter_component"/>
</dbReference>
<keyword evidence="5 6" id="KW-0472">Membrane</keyword>
<dbReference type="CDD" id="cd16914">
    <property type="entry name" value="EcfT"/>
    <property type="match status" value="1"/>
</dbReference>
<keyword evidence="3 6" id="KW-0812">Transmembrane</keyword>
<feature type="transmembrane region" description="Helical" evidence="6">
    <location>
        <begin position="228"/>
        <end position="245"/>
    </location>
</feature>
<keyword evidence="4 6" id="KW-1133">Transmembrane helix</keyword>
<name>A0A1H0E7T3_9BACT</name>
<feature type="transmembrane region" description="Helical" evidence="6">
    <location>
        <begin position="69"/>
        <end position="92"/>
    </location>
</feature>
<dbReference type="OrthoDB" id="4533at2"/>
<evidence type="ECO:0000256" key="3">
    <source>
        <dbReference type="ARBA" id="ARBA00022692"/>
    </source>
</evidence>
<gene>
    <name evidence="7" type="ORF">SAMN04488516_10710</name>
</gene>
<accession>A0A1H0E7T3</accession>
<dbReference type="STRING" id="206665.SAMN04488516_10710"/>
<evidence type="ECO:0000256" key="5">
    <source>
        <dbReference type="ARBA" id="ARBA00023136"/>
    </source>
</evidence>
<protein>
    <submittedName>
        <fullName evidence="7">Cobalt/nickel transport system permease protein</fullName>
    </submittedName>
</protein>
<dbReference type="GO" id="GO:0005886">
    <property type="term" value="C:plasma membrane"/>
    <property type="evidence" value="ECO:0007669"/>
    <property type="project" value="UniProtKB-ARBA"/>
</dbReference>
<keyword evidence="8" id="KW-1185">Reference proteome</keyword>
<dbReference type="Proteomes" id="UP000199602">
    <property type="component" value="Unassembled WGS sequence"/>
</dbReference>
<feature type="transmembrane region" description="Helical" evidence="6">
    <location>
        <begin position="113"/>
        <end position="132"/>
    </location>
</feature>
<dbReference type="Pfam" id="PF02361">
    <property type="entry name" value="CbiQ"/>
    <property type="match status" value="1"/>
</dbReference>
<dbReference type="AlphaFoldDB" id="A0A1H0E7T3"/>
<evidence type="ECO:0000256" key="6">
    <source>
        <dbReference type="SAM" id="Phobius"/>
    </source>
</evidence>
<feature type="transmembrane region" description="Helical" evidence="6">
    <location>
        <begin position="177"/>
        <end position="196"/>
    </location>
</feature>
<sequence length="248" mass="28919">MSSEETHLNLWNKIDPRIKIIWAVIFSFYIAAQKDIFTLCLSLFFALISIGLAGLSIKDTLKKLKPVNAFVLFFWLILPFTIYGPTFIQIGWFKISKPAFSLCLMLSIKANTLMLLFFSFILSLPISTLGYALQELKVSGKLVYLFLFAYRYLFLLKEEKDKLFRSLKVKGFKPKTNLFTYKTYAYLVGLIILRAYDKGDRVHKALVLRGFKGKFYSLYPYKLGLKDIYFSFINLVIFTLLLWQGRYL</sequence>
<feature type="transmembrane region" description="Helical" evidence="6">
    <location>
        <begin position="39"/>
        <end position="57"/>
    </location>
</feature>
<dbReference type="EMBL" id="FNIN01000007">
    <property type="protein sequence ID" value="SDN78371.1"/>
    <property type="molecule type" value="Genomic_DNA"/>
</dbReference>
<proteinExistence type="predicted"/>
<evidence type="ECO:0000256" key="4">
    <source>
        <dbReference type="ARBA" id="ARBA00022989"/>
    </source>
</evidence>
<dbReference type="InterPro" id="IPR003339">
    <property type="entry name" value="ABC/ECF_trnsptr_transmembrane"/>
</dbReference>
<dbReference type="PANTHER" id="PTHR34857">
    <property type="entry name" value="SLL0384 PROTEIN"/>
    <property type="match status" value="1"/>
</dbReference>
<organism evidence="7 8">
    <name type="scientific">Desulfonauticus submarinus</name>
    <dbReference type="NCBI Taxonomy" id="206665"/>
    <lineage>
        <taxon>Bacteria</taxon>
        <taxon>Pseudomonadati</taxon>
        <taxon>Thermodesulfobacteriota</taxon>
        <taxon>Desulfovibrionia</taxon>
        <taxon>Desulfovibrionales</taxon>
        <taxon>Desulfonauticaceae</taxon>
        <taxon>Desulfonauticus</taxon>
    </lineage>
</organism>
<dbReference type="PANTHER" id="PTHR34857:SF2">
    <property type="entry name" value="SLL0384 PROTEIN"/>
    <property type="match status" value="1"/>
</dbReference>
<reference evidence="7 8" key="1">
    <citation type="submission" date="2016-10" db="EMBL/GenBank/DDBJ databases">
        <authorList>
            <person name="de Groot N.N."/>
        </authorList>
    </citation>
    <scope>NUCLEOTIDE SEQUENCE [LARGE SCALE GENOMIC DNA]</scope>
    <source>
        <strain evidence="7 8">DSM 15269</strain>
    </source>
</reference>
<dbReference type="RefSeq" id="WP_092065445.1">
    <property type="nucleotide sequence ID" value="NZ_FNIN01000007.1"/>
</dbReference>
<keyword evidence="2" id="KW-1003">Cell membrane</keyword>
<evidence type="ECO:0000256" key="2">
    <source>
        <dbReference type="ARBA" id="ARBA00022475"/>
    </source>
</evidence>